<comment type="caution">
    <text evidence="2">The sequence shown here is derived from an EMBL/GenBank/DDBJ whole genome shotgun (WGS) entry which is preliminary data.</text>
</comment>
<dbReference type="Gene3D" id="3.40.50.150">
    <property type="entry name" value="Vaccinia Virus protein VP39"/>
    <property type="match status" value="1"/>
</dbReference>
<reference evidence="2 3" key="1">
    <citation type="journal article" date="2019" name="Int. J. Syst. Evol. Microbiol.">
        <title>The Global Catalogue of Microorganisms (GCM) 10K type strain sequencing project: providing services to taxonomists for standard genome sequencing and annotation.</title>
        <authorList>
            <consortium name="The Broad Institute Genomics Platform"/>
            <consortium name="The Broad Institute Genome Sequencing Center for Infectious Disease"/>
            <person name="Wu L."/>
            <person name="Ma J."/>
        </authorList>
    </citation>
    <scope>NUCLEOTIDE SEQUENCE [LARGE SCALE GENOMIC DNA]</scope>
    <source>
        <strain evidence="2 3">JCM 14969</strain>
    </source>
</reference>
<evidence type="ECO:0000313" key="2">
    <source>
        <dbReference type="EMBL" id="GAA1565786.1"/>
    </source>
</evidence>
<gene>
    <name evidence="2" type="ORF">GCM10009789_19110</name>
</gene>
<dbReference type="InterPro" id="IPR029063">
    <property type="entry name" value="SAM-dependent_MTases_sf"/>
</dbReference>
<dbReference type="Pfam" id="PF13649">
    <property type="entry name" value="Methyltransf_25"/>
    <property type="match status" value="1"/>
</dbReference>
<organism evidence="2 3">
    <name type="scientific">Kribbella sancticallisti</name>
    <dbReference type="NCBI Taxonomy" id="460087"/>
    <lineage>
        <taxon>Bacteria</taxon>
        <taxon>Bacillati</taxon>
        <taxon>Actinomycetota</taxon>
        <taxon>Actinomycetes</taxon>
        <taxon>Propionibacteriales</taxon>
        <taxon>Kribbellaceae</taxon>
        <taxon>Kribbella</taxon>
    </lineage>
</organism>
<proteinExistence type="predicted"/>
<evidence type="ECO:0000313" key="3">
    <source>
        <dbReference type="Proteomes" id="UP001500393"/>
    </source>
</evidence>
<dbReference type="InterPro" id="IPR050508">
    <property type="entry name" value="Methyltransf_Superfamily"/>
</dbReference>
<dbReference type="CDD" id="cd02440">
    <property type="entry name" value="AdoMet_MTases"/>
    <property type="match status" value="1"/>
</dbReference>
<sequence length="243" mass="25682">MTDGSYLQGIRTSYDTVAESYADLVRPSEPWESSMLTAFAELVLRTDAGEADASAERVLGAALVPDAGQVLGARQVSGRVLDAGCGPGRVTARLHSLGLPAFGVDLSPGMIEIAQRDHPGVEFAVGSMTDLDLKDGELAGVLSWWSIVHLPREILPTAFAEFHRVLTPGGRLLVGFHVGDTHSHKDSGYGGHPMSLDVYRWQPDQLAALAAEAGFTLHAQVVIDPTAAVPGACLFFQKPVAAA</sequence>
<dbReference type="InterPro" id="IPR041698">
    <property type="entry name" value="Methyltransf_25"/>
</dbReference>
<dbReference type="EMBL" id="BAAAOS010000017">
    <property type="protein sequence ID" value="GAA1565786.1"/>
    <property type="molecule type" value="Genomic_DNA"/>
</dbReference>
<keyword evidence="2" id="KW-0489">Methyltransferase</keyword>
<dbReference type="GO" id="GO:0008168">
    <property type="term" value="F:methyltransferase activity"/>
    <property type="evidence" value="ECO:0007669"/>
    <property type="project" value="UniProtKB-KW"/>
</dbReference>
<name>A0ABN2CYN1_9ACTN</name>
<dbReference type="PANTHER" id="PTHR42912">
    <property type="entry name" value="METHYLTRANSFERASE"/>
    <property type="match status" value="1"/>
</dbReference>
<protein>
    <submittedName>
        <fullName evidence="2">Class I SAM-dependent methyltransferase</fullName>
    </submittedName>
</protein>
<keyword evidence="3" id="KW-1185">Reference proteome</keyword>
<dbReference type="Proteomes" id="UP001500393">
    <property type="component" value="Unassembled WGS sequence"/>
</dbReference>
<accession>A0ABN2CYN1</accession>
<feature type="domain" description="Methyltransferase" evidence="1">
    <location>
        <begin position="80"/>
        <end position="170"/>
    </location>
</feature>
<dbReference type="SUPFAM" id="SSF53335">
    <property type="entry name" value="S-adenosyl-L-methionine-dependent methyltransferases"/>
    <property type="match status" value="1"/>
</dbReference>
<keyword evidence="2" id="KW-0808">Transferase</keyword>
<evidence type="ECO:0000259" key="1">
    <source>
        <dbReference type="Pfam" id="PF13649"/>
    </source>
</evidence>
<dbReference type="GO" id="GO:0032259">
    <property type="term" value="P:methylation"/>
    <property type="evidence" value="ECO:0007669"/>
    <property type="project" value="UniProtKB-KW"/>
</dbReference>
<dbReference type="RefSeq" id="WP_344211991.1">
    <property type="nucleotide sequence ID" value="NZ_BAAAOS010000017.1"/>
</dbReference>